<evidence type="ECO:0000313" key="3">
    <source>
        <dbReference type="EMBL" id="AZU03553.1"/>
    </source>
</evidence>
<organism evidence="3 4">
    <name type="scientific">Glycocaulis alkaliphilus</name>
    <dbReference type="NCBI Taxonomy" id="1434191"/>
    <lineage>
        <taxon>Bacteria</taxon>
        <taxon>Pseudomonadati</taxon>
        <taxon>Pseudomonadota</taxon>
        <taxon>Alphaproteobacteria</taxon>
        <taxon>Maricaulales</taxon>
        <taxon>Maricaulaceae</taxon>
        <taxon>Glycocaulis</taxon>
    </lineage>
</organism>
<dbReference type="InterPro" id="IPR001307">
    <property type="entry name" value="Thiosulphate_STrfase_CS"/>
</dbReference>
<keyword evidence="2" id="KW-0677">Repeat</keyword>
<sequence length="275" mass="29095">MNPMLIAPEHAVACKDAAFIDATWFMPASGKPGREAFGKAHIAGAVFFDIDEVADLTSALPHMAPGSATLSRWFTAHGIAPGQPLIIYDQNSGFAAPRVWWTLRRFGLIPLILDGGMAAWETAGGAVEAGAPKLGLAANGPDLHLINDDAMRWNDVLHHIEAGDALIVDARPPGRFAGTDPEPRAGLQSGHMPGAVNLPSGRLLDGEGRFLQGEALEAVLPAQDRHQRIICTCGSGVTAAILHAGFTAAGFKDVWLYDGSWTEWAGRDGLPIVKS</sequence>
<name>A0A3T0E841_9PROT</name>
<dbReference type="PROSITE" id="PS50206">
    <property type="entry name" value="RHODANESE_3"/>
    <property type="match status" value="2"/>
</dbReference>
<accession>A0A3T0E841</accession>
<dbReference type="PANTHER" id="PTHR11364:SF27">
    <property type="entry name" value="SULFURTRANSFERASE"/>
    <property type="match status" value="1"/>
</dbReference>
<dbReference type="InterPro" id="IPR001763">
    <property type="entry name" value="Rhodanese-like_dom"/>
</dbReference>
<dbReference type="SMART" id="SM00450">
    <property type="entry name" value="RHOD"/>
    <property type="match status" value="2"/>
</dbReference>
<dbReference type="Pfam" id="PF00581">
    <property type="entry name" value="Rhodanese"/>
    <property type="match status" value="2"/>
</dbReference>
<dbReference type="AlphaFoldDB" id="A0A3T0E841"/>
<proteinExistence type="predicted"/>
<dbReference type="KEGG" id="gak:X907_1014"/>
<dbReference type="PROSITE" id="PS00683">
    <property type="entry name" value="RHODANESE_2"/>
    <property type="match status" value="1"/>
</dbReference>
<dbReference type="InterPro" id="IPR045078">
    <property type="entry name" value="TST/MPST-like"/>
</dbReference>
<keyword evidence="1" id="KW-0808">Transferase</keyword>
<dbReference type="CDD" id="cd01448">
    <property type="entry name" value="TST_Repeat_1"/>
    <property type="match status" value="1"/>
</dbReference>
<evidence type="ECO:0000256" key="2">
    <source>
        <dbReference type="ARBA" id="ARBA00022737"/>
    </source>
</evidence>
<keyword evidence="4" id="KW-1185">Reference proteome</keyword>
<dbReference type="SUPFAM" id="SSF52821">
    <property type="entry name" value="Rhodanese/Cell cycle control phosphatase"/>
    <property type="match status" value="2"/>
</dbReference>
<protein>
    <submittedName>
        <fullName evidence="3">Rhodanese family protein</fullName>
    </submittedName>
</protein>
<gene>
    <name evidence="3" type="ORF">X907_1014</name>
</gene>
<dbReference type="CDD" id="cd01449">
    <property type="entry name" value="TST_Repeat_2"/>
    <property type="match status" value="1"/>
</dbReference>
<dbReference type="Proteomes" id="UP000286954">
    <property type="component" value="Chromosome"/>
</dbReference>
<dbReference type="Gene3D" id="3.40.250.10">
    <property type="entry name" value="Rhodanese-like domain"/>
    <property type="match status" value="2"/>
</dbReference>
<dbReference type="OrthoDB" id="9781034at2"/>
<reference evidence="3 4" key="1">
    <citation type="submission" date="2016-12" db="EMBL/GenBank/DDBJ databases">
        <title>The genome of dimorphic prosthecate Glycocaulis alkaliphilus 6b-8t, isolated from crude oil dictates its adaptability in petroleum environments.</title>
        <authorList>
            <person name="Wu X.-L."/>
            <person name="Geng S."/>
        </authorList>
    </citation>
    <scope>NUCLEOTIDE SEQUENCE [LARGE SCALE GENOMIC DNA]</scope>
    <source>
        <strain evidence="3 4">6B-8</strain>
    </source>
</reference>
<evidence type="ECO:0000256" key="1">
    <source>
        <dbReference type="ARBA" id="ARBA00022679"/>
    </source>
</evidence>
<dbReference type="InterPro" id="IPR036873">
    <property type="entry name" value="Rhodanese-like_dom_sf"/>
</dbReference>
<dbReference type="GO" id="GO:0004792">
    <property type="term" value="F:thiosulfate-cyanide sulfurtransferase activity"/>
    <property type="evidence" value="ECO:0007669"/>
    <property type="project" value="InterPro"/>
</dbReference>
<dbReference type="EMBL" id="CP018911">
    <property type="protein sequence ID" value="AZU03553.1"/>
    <property type="molecule type" value="Genomic_DNA"/>
</dbReference>
<dbReference type="PANTHER" id="PTHR11364">
    <property type="entry name" value="THIOSULFATE SULFERTANSFERASE"/>
    <property type="match status" value="1"/>
</dbReference>
<evidence type="ECO:0000313" key="4">
    <source>
        <dbReference type="Proteomes" id="UP000286954"/>
    </source>
</evidence>